<keyword evidence="5" id="KW-0325">Glycoprotein</keyword>
<proteinExistence type="predicted"/>
<feature type="region of interest" description="Disordered" evidence="6">
    <location>
        <begin position="378"/>
        <end position="404"/>
    </location>
</feature>
<protein>
    <submittedName>
        <fullName evidence="8">Peptidase S10</fullName>
    </submittedName>
</protein>
<evidence type="ECO:0000256" key="2">
    <source>
        <dbReference type="ARBA" id="ARBA00022670"/>
    </source>
</evidence>
<evidence type="ECO:0000256" key="4">
    <source>
        <dbReference type="ARBA" id="ARBA00022801"/>
    </source>
</evidence>
<keyword evidence="4" id="KW-0378">Hydrolase</keyword>
<dbReference type="EMBL" id="CP115174">
    <property type="protein sequence ID" value="WBO20782.1"/>
    <property type="molecule type" value="Genomic_DNA"/>
</dbReference>
<accession>A0ABY7NJK4</accession>
<sequence>MIPKSLLLAAVASLSWGTAYAAEAAKGTPDARKQDGKQDAGPAVVPGAGLFFAPTRSDSDGSVTVGGKAIAYHAVAGTIVVHPKDWDDTAWREQSDSDRADKKNAKPEASLFYAAYFKKGVPSADRPITFLYNGGPGSSTVWLHMGAFGPKRVVTADDSHTPAAPYQLVNNDYSLLDVSDVVFIDAPGTGFSRIAGKDKEKAFYGIDVDAYAFDQFIKSFLTQYGRWNSPKYLFGESYGTPRSAVLINSLTTDDNIDFNGVVLLSQILDFNLFAGLQGGNPGNVEGYVTQLPTYAATAWYHNRIPGGRPAALAPFLKEVEHFASTDYASALAQGDEIDPATKQQVAEKLAHYTGLPVDYILKGDLRIDGPTFSKKLQEESGLTTGRLDTRFSGPDMDPLSKDADYDPQSAALSSAYISAFNEYARKDLGYGKDEQFKPMADVFRYWDWSHAAPGAPALKMVGTSVLPDLAAAMKFDPQLKVMVNGGYYDAATPYYQGWYEMHHLPIPASLQNNIEYHYYESGHMIYAHQQSLQQMHDNVASFIRRTDNIAN</sequence>
<dbReference type="Proteomes" id="UP001210865">
    <property type="component" value="Chromosome"/>
</dbReference>
<keyword evidence="9" id="KW-1185">Reference proteome</keyword>
<evidence type="ECO:0000256" key="6">
    <source>
        <dbReference type="SAM" id="MobiDB-lite"/>
    </source>
</evidence>
<dbReference type="PANTHER" id="PTHR11802:SF3">
    <property type="entry name" value="RETINOID-INDUCIBLE SERINE CARBOXYPEPTIDASE"/>
    <property type="match status" value="1"/>
</dbReference>
<keyword evidence="2" id="KW-0645">Protease</keyword>
<evidence type="ECO:0000256" key="7">
    <source>
        <dbReference type="SAM" id="SignalP"/>
    </source>
</evidence>
<gene>
    <name evidence="8" type="ORF">PBT88_11205</name>
</gene>
<evidence type="ECO:0000313" key="8">
    <source>
        <dbReference type="EMBL" id="WBO20782.1"/>
    </source>
</evidence>
<name>A0ABY7NJK4_9SPHN</name>
<evidence type="ECO:0000256" key="3">
    <source>
        <dbReference type="ARBA" id="ARBA00022729"/>
    </source>
</evidence>
<dbReference type="InterPro" id="IPR029058">
    <property type="entry name" value="AB_hydrolase_fold"/>
</dbReference>
<feature type="signal peptide" evidence="7">
    <location>
        <begin position="1"/>
        <end position="21"/>
    </location>
</feature>
<reference evidence="8 9" key="1">
    <citation type="submission" date="2022-12" db="EMBL/GenBank/DDBJ databases">
        <title>Sphingomonas abieness sp. nov., an endophytic bacterium isolated from Abies koreana.</title>
        <authorList>
            <person name="Jiang L."/>
            <person name="Lee J."/>
        </authorList>
    </citation>
    <scope>NUCLEOTIDE SEQUENCE [LARGE SCALE GENOMIC DNA]</scope>
    <source>
        <strain evidence="9">PAMB 00755</strain>
    </source>
</reference>
<feature type="chain" id="PRO_5045307686" evidence="7">
    <location>
        <begin position="22"/>
        <end position="551"/>
    </location>
</feature>
<dbReference type="InterPro" id="IPR001563">
    <property type="entry name" value="Peptidase_S10"/>
</dbReference>
<evidence type="ECO:0000256" key="1">
    <source>
        <dbReference type="ARBA" id="ARBA00022645"/>
    </source>
</evidence>
<dbReference type="RefSeq" id="WP_270075432.1">
    <property type="nucleotide sequence ID" value="NZ_CP115174.1"/>
</dbReference>
<keyword evidence="3 7" id="KW-0732">Signal</keyword>
<evidence type="ECO:0000313" key="9">
    <source>
        <dbReference type="Proteomes" id="UP001210865"/>
    </source>
</evidence>
<evidence type="ECO:0000256" key="5">
    <source>
        <dbReference type="ARBA" id="ARBA00023180"/>
    </source>
</evidence>
<dbReference type="PANTHER" id="PTHR11802">
    <property type="entry name" value="SERINE PROTEASE FAMILY S10 SERINE CARBOXYPEPTIDASE"/>
    <property type="match status" value="1"/>
</dbReference>
<dbReference type="Gene3D" id="3.40.50.1820">
    <property type="entry name" value="alpha/beta hydrolase"/>
    <property type="match status" value="1"/>
</dbReference>
<keyword evidence="1" id="KW-0121">Carboxypeptidase</keyword>
<dbReference type="Pfam" id="PF00450">
    <property type="entry name" value="Peptidase_S10"/>
    <property type="match status" value="1"/>
</dbReference>
<dbReference type="SUPFAM" id="SSF53474">
    <property type="entry name" value="alpha/beta-Hydrolases"/>
    <property type="match status" value="1"/>
</dbReference>
<organism evidence="8 9">
    <name type="scientific">Sphingomonas abietis</name>
    <dbReference type="NCBI Taxonomy" id="3012344"/>
    <lineage>
        <taxon>Bacteria</taxon>
        <taxon>Pseudomonadati</taxon>
        <taxon>Pseudomonadota</taxon>
        <taxon>Alphaproteobacteria</taxon>
        <taxon>Sphingomonadales</taxon>
        <taxon>Sphingomonadaceae</taxon>
        <taxon>Sphingomonas</taxon>
    </lineage>
</organism>